<dbReference type="InParanoid" id="G3GVR3"/>
<accession>G3GVR3</accession>
<evidence type="ECO:0000313" key="2">
    <source>
        <dbReference type="Proteomes" id="UP000001075"/>
    </source>
</evidence>
<gene>
    <name evidence="1" type="ORF">I79_001810</name>
</gene>
<sequence>MLKTVPLLDRIFKGHHQLLKNRGDSVPRTKELIHHWGKVNYKHVFPGCIQTCDIPWWLALWGRAKRGLKNGMK</sequence>
<proteinExistence type="predicted"/>
<dbReference type="AlphaFoldDB" id="G3GVR3"/>
<dbReference type="Proteomes" id="UP000001075">
    <property type="component" value="Unassembled WGS sequence"/>
</dbReference>
<protein>
    <submittedName>
        <fullName evidence="1">Uncharacterized protein</fullName>
    </submittedName>
</protein>
<reference evidence="2" key="1">
    <citation type="journal article" date="2011" name="Nat. Biotechnol.">
        <title>The genomic sequence of the Chinese hamster ovary (CHO)-K1 cell line.</title>
        <authorList>
            <person name="Xu X."/>
            <person name="Nagarajan H."/>
            <person name="Lewis N.E."/>
            <person name="Pan S."/>
            <person name="Cai Z."/>
            <person name="Liu X."/>
            <person name="Chen W."/>
            <person name="Xie M."/>
            <person name="Wang W."/>
            <person name="Hammond S."/>
            <person name="Andersen M.R."/>
            <person name="Neff N."/>
            <person name="Passarelli B."/>
            <person name="Koh W."/>
            <person name="Fan H.C."/>
            <person name="Wang J."/>
            <person name="Gui Y."/>
            <person name="Lee K.H."/>
            <person name="Betenbaugh M.J."/>
            <person name="Quake S.R."/>
            <person name="Famili I."/>
            <person name="Palsson B.O."/>
            <person name="Wang J."/>
        </authorList>
    </citation>
    <scope>NUCLEOTIDE SEQUENCE [LARGE SCALE GENOMIC DNA]</scope>
    <source>
        <strain evidence="2">CHO K1 cell line</strain>
    </source>
</reference>
<evidence type="ECO:0000313" key="1">
    <source>
        <dbReference type="EMBL" id="EGV95445.1"/>
    </source>
</evidence>
<dbReference type="EMBL" id="JH000042">
    <property type="protein sequence ID" value="EGV95445.1"/>
    <property type="molecule type" value="Genomic_DNA"/>
</dbReference>
<organism evidence="1 2">
    <name type="scientific">Cricetulus griseus</name>
    <name type="common">Chinese hamster</name>
    <name type="synonym">Cricetulus barabensis griseus</name>
    <dbReference type="NCBI Taxonomy" id="10029"/>
    <lineage>
        <taxon>Eukaryota</taxon>
        <taxon>Metazoa</taxon>
        <taxon>Chordata</taxon>
        <taxon>Craniata</taxon>
        <taxon>Vertebrata</taxon>
        <taxon>Euteleostomi</taxon>
        <taxon>Mammalia</taxon>
        <taxon>Eutheria</taxon>
        <taxon>Euarchontoglires</taxon>
        <taxon>Glires</taxon>
        <taxon>Rodentia</taxon>
        <taxon>Myomorpha</taxon>
        <taxon>Muroidea</taxon>
        <taxon>Cricetidae</taxon>
        <taxon>Cricetinae</taxon>
        <taxon>Cricetulus</taxon>
    </lineage>
</organism>
<name>G3GVR3_CRIGR</name>